<accession>A0A0E9V5A7</accession>
<name>A0A0E9V5A7_ANGAN</name>
<reference evidence="1" key="2">
    <citation type="journal article" date="2015" name="Fish Shellfish Immunol.">
        <title>Early steps in the European eel (Anguilla anguilla)-Vibrio vulnificus interaction in the gills: Role of the RtxA13 toxin.</title>
        <authorList>
            <person name="Callol A."/>
            <person name="Pajuelo D."/>
            <person name="Ebbesson L."/>
            <person name="Teles M."/>
            <person name="MacKenzie S."/>
            <person name="Amaro C."/>
        </authorList>
    </citation>
    <scope>NUCLEOTIDE SEQUENCE</scope>
</reference>
<sequence>MGYNWNVYVIFVLQNSLMNLLVDSE</sequence>
<dbReference type="AlphaFoldDB" id="A0A0E9V5A7"/>
<organism evidence="1">
    <name type="scientific">Anguilla anguilla</name>
    <name type="common">European freshwater eel</name>
    <name type="synonym">Muraena anguilla</name>
    <dbReference type="NCBI Taxonomy" id="7936"/>
    <lineage>
        <taxon>Eukaryota</taxon>
        <taxon>Metazoa</taxon>
        <taxon>Chordata</taxon>
        <taxon>Craniata</taxon>
        <taxon>Vertebrata</taxon>
        <taxon>Euteleostomi</taxon>
        <taxon>Actinopterygii</taxon>
        <taxon>Neopterygii</taxon>
        <taxon>Teleostei</taxon>
        <taxon>Anguilliformes</taxon>
        <taxon>Anguillidae</taxon>
        <taxon>Anguilla</taxon>
    </lineage>
</organism>
<evidence type="ECO:0000313" key="1">
    <source>
        <dbReference type="EMBL" id="JAH72423.1"/>
    </source>
</evidence>
<reference evidence="1" key="1">
    <citation type="submission" date="2014-11" db="EMBL/GenBank/DDBJ databases">
        <authorList>
            <person name="Amaro Gonzalez C."/>
        </authorList>
    </citation>
    <scope>NUCLEOTIDE SEQUENCE</scope>
</reference>
<proteinExistence type="predicted"/>
<dbReference type="EMBL" id="GBXM01036154">
    <property type="protein sequence ID" value="JAH72423.1"/>
    <property type="molecule type" value="Transcribed_RNA"/>
</dbReference>
<protein>
    <submittedName>
        <fullName evidence="1">Uncharacterized protein</fullName>
    </submittedName>
</protein>